<evidence type="ECO:0000313" key="3">
    <source>
        <dbReference type="Proteomes" id="UP000640531"/>
    </source>
</evidence>
<dbReference type="CDD" id="cd02644">
    <property type="entry name" value="R3H_jag"/>
    <property type="match status" value="1"/>
</dbReference>
<dbReference type="InterPro" id="IPR015946">
    <property type="entry name" value="KH_dom-like_a/b"/>
</dbReference>
<proteinExistence type="predicted"/>
<dbReference type="InterPro" id="IPR034079">
    <property type="entry name" value="R3H_KhpB"/>
</dbReference>
<dbReference type="PANTHER" id="PTHR35800">
    <property type="entry name" value="PROTEIN JAG"/>
    <property type="match status" value="1"/>
</dbReference>
<gene>
    <name evidence="2" type="ORF">H6G59_02560</name>
</gene>
<dbReference type="Gene3D" id="3.30.1370.50">
    <property type="entry name" value="R3H-like domain"/>
    <property type="match status" value="1"/>
</dbReference>
<dbReference type="Pfam" id="PF01424">
    <property type="entry name" value="R3H"/>
    <property type="match status" value="1"/>
</dbReference>
<accession>A0ABR8F9C1</accession>
<dbReference type="InterPro" id="IPR039247">
    <property type="entry name" value="KhpB"/>
</dbReference>
<organism evidence="2 3">
    <name type="scientific">Anabaena lutea FACHB-196</name>
    <dbReference type="NCBI Taxonomy" id="2692881"/>
    <lineage>
        <taxon>Bacteria</taxon>
        <taxon>Bacillati</taxon>
        <taxon>Cyanobacteriota</taxon>
        <taxon>Cyanophyceae</taxon>
        <taxon>Nostocales</taxon>
        <taxon>Nostocaceae</taxon>
        <taxon>Anabaena</taxon>
    </lineage>
</organism>
<evidence type="ECO:0000259" key="1">
    <source>
        <dbReference type="PROSITE" id="PS51061"/>
    </source>
</evidence>
<dbReference type="InterPro" id="IPR001374">
    <property type="entry name" value="R3H_dom"/>
</dbReference>
<dbReference type="SMART" id="SM00393">
    <property type="entry name" value="R3H"/>
    <property type="match status" value="1"/>
</dbReference>
<protein>
    <submittedName>
        <fullName evidence="2">RNA-binding protein</fullName>
    </submittedName>
</protein>
<dbReference type="InterPro" id="IPR036867">
    <property type="entry name" value="R3H_dom_sf"/>
</dbReference>
<dbReference type="EMBL" id="JACJST010000002">
    <property type="protein sequence ID" value="MBD2566795.1"/>
    <property type="molecule type" value="Genomic_DNA"/>
</dbReference>
<feature type="domain" description="R3H" evidence="1">
    <location>
        <begin position="103"/>
        <end position="169"/>
    </location>
</feature>
<sequence length="179" mass="20300">MTNIPMQRGEQWLKTLLHFTNISTEVKCNLETASLLDAESPQTDSYWLTIDQTSLMSEQIRILIGADGSVLDAIQYLANSVLNLNQPEEQQASYTIELNGYRVRREAEIRTLAEAAAQEVRLTGKEVEIKSLSSAERRQIHTFFQDFPDLETFSRGKEPHRLLVVRPATESPTDPGYES</sequence>
<dbReference type="PANTHER" id="PTHR35800:SF1">
    <property type="entry name" value="RNA-BINDING PROTEIN KHPB"/>
    <property type="match status" value="1"/>
</dbReference>
<keyword evidence="3" id="KW-1185">Reference proteome</keyword>
<dbReference type="RefSeq" id="WP_190711617.1">
    <property type="nucleotide sequence ID" value="NZ_JACJST010000002.1"/>
</dbReference>
<evidence type="ECO:0000313" key="2">
    <source>
        <dbReference type="EMBL" id="MBD2566795.1"/>
    </source>
</evidence>
<dbReference type="SUPFAM" id="SSF82708">
    <property type="entry name" value="R3H domain"/>
    <property type="match status" value="1"/>
</dbReference>
<reference evidence="2 3" key="1">
    <citation type="journal article" date="2020" name="ISME J.">
        <title>Comparative genomics reveals insights into cyanobacterial evolution and habitat adaptation.</title>
        <authorList>
            <person name="Chen M.Y."/>
            <person name="Teng W.K."/>
            <person name="Zhao L."/>
            <person name="Hu C.X."/>
            <person name="Zhou Y.K."/>
            <person name="Han B.P."/>
            <person name="Song L.R."/>
            <person name="Shu W.S."/>
        </authorList>
    </citation>
    <scope>NUCLEOTIDE SEQUENCE [LARGE SCALE GENOMIC DNA]</scope>
    <source>
        <strain evidence="2 3">FACHB-196</strain>
    </source>
</reference>
<comment type="caution">
    <text evidence="2">The sequence shown here is derived from an EMBL/GenBank/DDBJ whole genome shotgun (WGS) entry which is preliminary data.</text>
</comment>
<dbReference type="PROSITE" id="PS51061">
    <property type="entry name" value="R3H"/>
    <property type="match status" value="1"/>
</dbReference>
<dbReference type="Gene3D" id="3.30.300.20">
    <property type="match status" value="1"/>
</dbReference>
<name>A0ABR8F9C1_9NOST</name>
<dbReference type="Proteomes" id="UP000640531">
    <property type="component" value="Unassembled WGS sequence"/>
</dbReference>